<dbReference type="Proteomes" id="UP001497516">
    <property type="component" value="Chromosome 4"/>
</dbReference>
<name>A0AAV2E7M5_9ROSI</name>
<proteinExistence type="predicted"/>
<evidence type="ECO:0000313" key="2">
    <source>
        <dbReference type="Proteomes" id="UP001497516"/>
    </source>
</evidence>
<organism evidence="1 2">
    <name type="scientific">Linum trigynum</name>
    <dbReference type="NCBI Taxonomy" id="586398"/>
    <lineage>
        <taxon>Eukaryota</taxon>
        <taxon>Viridiplantae</taxon>
        <taxon>Streptophyta</taxon>
        <taxon>Embryophyta</taxon>
        <taxon>Tracheophyta</taxon>
        <taxon>Spermatophyta</taxon>
        <taxon>Magnoliopsida</taxon>
        <taxon>eudicotyledons</taxon>
        <taxon>Gunneridae</taxon>
        <taxon>Pentapetalae</taxon>
        <taxon>rosids</taxon>
        <taxon>fabids</taxon>
        <taxon>Malpighiales</taxon>
        <taxon>Linaceae</taxon>
        <taxon>Linum</taxon>
    </lineage>
</organism>
<sequence>MESRFQTQPLRFFSITTKPTNLQFEQNLGSMGARLAAESPIISDFVDLHSNESFSIEVETKKKPLPKLKWMKEAIQGGEKYV</sequence>
<protein>
    <submittedName>
        <fullName evidence="1">Uncharacterized protein</fullName>
    </submittedName>
</protein>
<gene>
    <name evidence="1" type="ORF">LTRI10_LOCUS23048</name>
</gene>
<dbReference type="AlphaFoldDB" id="A0AAV2E7M5"/>
<keyword evidence="2" id="KW-1185">Reference proteome</keyword>
<reference evidence="1 2" key="1">
    <citation type="submission" date="2024-04" db="EMBL/GenBank/DDBJ databases">
        <authorList>
            <person name="Fracassetti M."/>
        </authorList>
    </citation>
    <scope>NUCLEOTIDE SEQUENCE [LARGE SCALE GENOMIC DNA]</scope>
</reference>
<dbReference type="EMBL" id="OZ034817">
    <property type="protein sequence ID" value="CAL1381682.1"/>
    <property type="molecule type" value="Genomic_DNA"/>
</dbReference>
<accession>A0AAV2E7M5</accession>
<evidence type="ECO:0000313" key="1">
    <source>
        <dbReference type="EMBL" id="CAL1381682.1"/>
    </source>
</evidence>